<dbReference type="InterPro" id="IPR013154">
    <property type="entry name" value="ADH-like_N"/>
</dbReference>
<dbReference type="SMART" id="SM00829">
    <property type="entry name" value="PKS_ER"/>
    <property type="match status" value="1"/>
</dbReference>
<dbReference type="PANTHER" id="PTHR45033">
    <property type="match status" value="1"/>
</dbReference>
<sequence>MAYPASYNAFRRAPGENAETIVPSVENMPSLRPNDVLIKIHAVSLNYRDVGMLHGKYPLPVKDQGIPASDCAGEVVALGSAVQGVSVGDHVSPIFDLKYIKDIDPQNESAQLGGTVDGVLQQYAVFDENVLVHVPQHLSWEEAACITCAGTTAWNSLDMPKSQARQTTALMLGTGGVSLFALLICLGAGIQPIITSSSDEKLRNIAALGPEGAIKVINYRTNPDWEKEVLRLTGGKGVDIVLETVGGTSIKQSTESLATRGMIAWIGFLGGLALDGFAEALGQLFLKVGTLRSIQVGSKVDQANLCRFLEETKTSLKPIIGKTFTFTESPAAFDCLYAGGVMGKVVITMD</sequence>
<keyword evidence="1" id="KW-0472">Membrane</keyword>
<dbReference type="GO" id="GO:0016491">
    <property type="term" value="F:oxidoreductase activity"/>
    <property type="evidence" value="ECO:0007669"/>
    <property type="project" value="InterPro"/>
</dbReference>
<dbReference type="SUPFAM" id="SSF50129">
    <property type="entry name" value="GroES-like"/>
    <property type="match status" value="1"/>
</dbReference>
<dbReference type="InParanoid" id="V5FKY9"/>
<evidence type="ECO:0000313" key="4">
    <source>
        <dbReference type="Proteomes" id="UP000018001"/>
    </source>
</evidence>
<accession>V5FKY9</accession>
<dbReference type="Proteomes" id="UP000018001">
    <property type="component" value="Unassembled WGS sequence"/>
</dbReference>
<reference evidence="4" key="1">
    <citation type="journal article" date="2014" name="Genome Announc.">
        <title>Draft genome sequence of the formaldehyde-resistant fungus Byssochlamys spectabilis No. 5 (anamorph Paecilomyces variotii No. 5) (NBRC109023).</title>
        <authorList>
            <person name="Oka T."/>
            <person name="Ekino K."/>
            <person name="Fukuda K."/>
            <person name="Nomura Y."/>
        </authorList>
    </citation>
    <scope>NUCLEOTIDE SEQUENCE [LARGE SCALE GENOMIC DNA]</scope>
    <source>
        <strain evidence="4">No. 5 / NBRC 109023</strain>
    </source>
</reference>
<dbReference type="CDD" id="cd08276">
    <property type="entry name" value="MDR7"/>
    <property type="match status" value="1"/>
</dbReference>
<gene>
    <name evidence="3" type="ORF">PVAR5_1060</name>
</gene>
<dbReference type="InterPro" id="IPR011032">
    <property type="entry name" value="GroES-like_sf"/>
</dbReference>
<dbReference type="InterPro" id="IPR020843">
    <property type="entry name" value="ER"/>
</dbReference>
<dbReference type="InterPro" id="IPR052711">
    <property type="entry name" value="Zinc_ADH-like"/>
</dbReference>
<proteinExistence type="predicted"/>
<feature type="transmembrane region" description="Helical" evidence="1">
    <location>
        <begin position="169"/>
        <end position="194"/>
    </location>
</feature>
<evidence type="ECO:0000256" key="1">
    <source>
        <dbReference type="SAM" id="Phobius"/>
    </source>
</evidence>
<dbReference type="InterPro" id="IPR013149">
    <property type="entry name" value="ADH-like_C"/>
</dbReference>
<dbReference type="InterPro" id="IPR036291">
    <property type="entry name" value="NAD(P)-bd_dom_sf"/>
</dbReference>
<dbReference type="Gene3D" id="3.90.180.10">
    <property type="entry name" value="Medium-chain alcohol dehydrogenases, catalytic domain"/>
    <property type="match status" value="1"/>
</dbReference>
<keyword evidence="1" id="KW-0812">Transmembrane</keyword>
<dbReference type="SUPFAM" id="SSF51735">
    <property type="entry name" value="NAD(P)-binding Rossmann-fold domains"/>
    <property type="match status" value="1"/>
</dbReference>
<dbReference type="Pfam" id="PF08240">
    <property type="entry name" value="ADH_N"/>
    <property type="match status" value="1"/>
</dbReference>
<name>V5FKY9_BYSSN</name>
<feature type="domain" description="Enoyl reductase (ER)" evidence="2">
    <location>
        <begin position="15"/>
        <end position="347"/>
    </location>
</feature>
<dbReference type="OrthoDB" id="3509362at2759"/>
<dbReference type="eggNOG" id="KOG1198">
    <property type="taxonomic scope" value="Eukaryota"/>
</dbReference>
<comment type="caution">
    <text evidence="3">The sequence shown here is derived from an EMBL/GenBank/DDBJ whole genome shotgun (WGS) entry which is preliminary data.</text>
</comment>
<dbReference type="Pfam" id="PF00107">
    <property type="entry name" value="ADH_zinc_N"/>
    <property type="match status" value="1"/>
</dbReference>
<dbReference type="AlphaFoldDB" id="V5FKY9"/>
<dbReference type="PANTHER" id="PTHR45033:SF1">
    <property type="entry name" value="OXIDOREDUCTASE (EUROFUNG)"/>
    <property type="match status" value="1"/>
</dbReference>
<keyword evidence="4" id="KW-1185">Reference proteome</keyword>
<keyword evidence="1" id="KW-1133">Transmembrane helix</keyword>
<dbReference type="HOGENOM" id="CLU_026673_3_4_1"/>
<dbReference type="Gene3D" id="3.40.50.720">
    <property type="entry name" value="NAD(P)-binding Rossmann-like Domain"/>
    <property type="match status" value="1"/>
</dbReference>
<protein>
    <submittedName>
        <fullName evidence="3">Alcohol dehydrogenase</fullName>
    </submittedName>
</protein>
<evidence type="ECO:0000259" key="2">
    <source>
        <dbReference type="SMART" id="SM00829"/>
    </source>
</evidence>
<dbReference type="EMBL" id="BAUL01000025">
    <property type="protein sequence ID" value="GAD92468.1"/>
    <property type="molecule type" value="Genomic_DNA"/>
</dbReference>
<organism evidence="3 4">
    <name type="scientific">Byssochlamys spectabilis (strain No. 5 / NBRC 109023)</name>
    <name type="common">Paecilomyces variotii</name>
    <dbReference type="NCBI Taxonomy" id="1356009"/>
    <lineage>
        <taxon>Eukaryota</taxon>
        <taxon>Fungi</taxon>
        <taxon>Dikarya</taxon>
        <taxon>Ascomycota</taxon>
        <taxon>Pezizomycotina</taxon>
        <taxon>Eurotiomycetes</taxon>
        <taxon>Eurotiomycetidae</taxon>
        <taxon>Eurotiales</taxon>
        <taxon>Thermoascaceae</taxon>
        <taxon>Paecilomyces</taxon>
    </lineage>
</organism>
<evidence type="ECO:0000313" key="3">
    <source>
        <dbReference type="EMBL" id="GAD92468.1"/>
    </source>
</evidence>